<dbReference type="EMBL" id="BLLF01001869">
    <property type="protein sequence ID" value="GFH21628.1"/>
    <property type="molecule type" value="Genomic_DNA"/>
</dbReference>
<proteinExistence type="predicted"/>
<keyword evidence="2" id="KW-0732">Signal</keyword>
<feature type="non-terminal residue" evidence="3">
    <location>
        <position position="107"/>
    </location>
</feature>
<evidence type="ECO:0000256" key="1">
    <source>
        <dbReference type="SAM" id="Phobius"/>
    </source>
</evidence>
<evidence type="ECO:0000313" key="3">
    <source>
        <dbReference type="EMBL" id="GFH21628.1"/>
    </source>
</evidence>
<accession>A0A699ZTI3</accession>
<sequence>TRHTTQQRSVAAAVIAPALIALSWSHATAGAMGLPVSGFPNMNAVSLEDSTGQTYVGALDFIKVGVPSSILAYAVIITVGVMLRVRPEVESQANEMRRVRPVVNSGN</sequence>
<comment type="caution">
    <text evidence="3">The sequence shown here is derived from an EMBL/GenBank/DDBJ whole genome shotgun (WGS) entry which is preliminary data.</text>
</comment>
<keyword evidence="1" id="KW-1133">Transmembrane helix</keyword>
<feature type="non-terminal residue" evidence="3">
    <location>
        <position position="1"/>
    </location>
</feature>
<gene>
    <name evidence="3" type="ORF">HaLaN_18975</name>
</gene>
<feature type="chain" id="PRO_5025530865" evidence="2">
    <location>
        <begin position="34"/>
        <end position="107"/>
    </location>
</feature>
<keyword evidence="1" id="KW-0472">Membrane</keyword>
<protein>
    <submittedName>
        <fullName evidence="3">Uncharacterized protein</fullName>
    </submittedName>
</protein>
<evidence type="ECO:0000313" key="4">
    <source>
        <dbReference type="Proteomes" id="UP000485058"/>
    </source>
</evidence>
<dbReference type="Proteomes" id="UP000485058">
    <property type="component" value="Unassembled WGS sequence"/>
</dbReference>
<feature type="signal peptide" evidence="2">
    <location>
        <begin position="1"/>
        <end position="33"/>
    </location>
</feature>
<keyword evidence="1" id="KW-0812">Transmembrane</keyword>
<keyword evidence="4" id="KW-1185">Reference proteome</keyword>
<reference evidence="3 4" key="1">
    <citation type="submission" date="2020-02" db="EMBL/GenBank/DDBJ databases">
        <title>Draft genome sequence of Haematococcus lacustris strain NIES-144.</title>
        <authorList>
            <person name="Morimoto D."/>
            <person name="Nakagawa S."/>
            <person name="Yoshida T."/>
            <person name="Sawayama S."/>
        </authorList>
    </citation>
    <scope>NUCLEOTIDE SEQUENCE [LARGE SCALE GENOMIC DNA]</scope>
    <source>
        <strain evidence="3 4">NIES-144</strain>
    </source>
</reference>
<evidence type="ECO:0000256" key="2">
    <source>
        <dbReference type="SAM" id="SignalP"/>
    </source>
</evidence>
<organism evidence="3 4">
    <name type="scientific">Haematococcus lacustris</name>
    <name type="common">Green alga</name>
    <name type="synonym">Haematococcus pluvialis</name>
    <dbReference type="NCBI Taxonomy" id="44745"/>
    <lineage>
        <taxon>Eukaryota</taxon>
        <taxon>Viridiplantae</taxon>
        <taxon>Chlorophyta</taxon>
        <taxon>core chlorophytes</taxon>
        <taxon>Chlorophyceae</taxon>
        <taxon>CS clade</taxon>
        <taxon>Chlamydomonadales</taxon>
        <taxon>Haematococcaceae</taxon>
        <taxon>Haematococcus</taxon>
    </lineage>
</organism>
<feature type="transmembrane region" description="Helical" evidence="1">
    <location>
        <begin position="64"/>
        <end position="83"/>
    </location>
</feature>
<name>A0A699ZTI3_HAELA</name>
<dbReference type="AlphaFoldDB" id="A0A699ZTI3"/>